<dbReference type="SUPFAM" id="SSF48179">
    <property type="entry name" value="6-phosphogluconate dehydrogenase C-terminal domain-like"/>
    <property type="match status" value="1"/>
</dbReference>
<dbReference type="RefSeq" id="WP_261970693.1">
    <property type="nucleotide sequence ID" value="NZ_JAHHZF010000012.1"/>
</dbReference>
<dbReference type="Gene3D" id="1.10.1040.10">
    <property type="entry name" value="N-(1-d-carboxylethyl)-l-norvaline Dehydrogenase, domain 2"/>
    <property type="match status" value="1"/>
</dbReference>
<evidence type="ECO:0000259" key="3">
    <source>
        <dbReference type="Pfam" id="PF08125"/>
    </source>
</evidence>
<sequence>MRLAAATLDALPPAIARPAYDRAGVTPGVIHLGIGAFHRAHQAVYLDDILARGETDWGIIAASLRSADTRDALAPQDGLYTIAVRSAAGESLRVIGAVGEVLVAPEDPERLIALLADPQIRIVTLTVTEKGYCHNPATGTLDETHPDILHDLKDLFQPRSAIGYLVAALAGRFSAGTPPFTIVSCDNLPSNGKTLKRVLDRFAALVSPELGAWVADEVSCPCSMVDRIVPATTEEDRARVAGALGAEDAWPVMTEPFTQWVLEDRFPNGRPDFGAVGVQLVEDVEPFEHMKLRLLNGAHSTIAYLGYLAGYPTVAETIADRNFARLVRALMDEDVTPTLAMPEGTDLTGYKDALIERFSNPALKHRTWQIAMDGSQKLPQRLLGTIRDRLAAGASIDRLALAVAGWMRYVTGTDENGDPIDIRDPMAARFAAVITEADGDSHQIARGLMAIREIFGTDLPADPRFTGPVIEALDRLFESGVKATVAAAAHGR</sequence>
<evidence type="ECO:0000313" key="5">
    <source>
        <dbReference type="Proteomes" id="UP000766595"/>
    </source>
</evidence>
<dbReference type="GO" id="GO:0016616">
    <property type="term" value="F:oxidoreductase activity, acting on the CH-OH group of donors, NAD or NADP as acceptor"/>
    <property type="evidence" value="ECO:0007669"/>
    <property type="project" value="TreeGrafter"/>
</dbReference>
<dbReference type="InterPro" id="IPR013118">
    <property type="entry name" value="Mannitol_DH_C"/>
</dbReference>
<dbReference type="InterPro" id="IPR013328">
    <property type="entry name" value="6PGD_dom2"/>
</dbReference>
<dbReference type="SUPFAM" id="SSF51735">
    <property type="entry name" value="NAD(P)-binding Rossmann-fold domains"/>
    <property type="match status" value="1"/>
</dbReference>
<organism evidence="4 5">
    <name type="scientific">Prosthecodimorpha staleyi</name>
    <dbReference type="NCBI Taxonomy" id="2840188"/>
    <lineage>
        <taxon>Bacteria</taxon>
        <taxon>Pseudomonadati</taxon>
        <taxon>Pseudomonadota</taxon>
        <taxon>Alphaproteobacteria</taxon>
        <taxon>Hyphomicrobiales</taxon>
        <taxon>Ancalomicrobiaceae</taxon>
        <taxon>Prosthecodimorpha</taxon>
    </lineage>
</organism>
<evidence type="ECO:0000259" key="2">
    <source>
        <dbReference type="Pfam" id="PF01232"/>
    </source>
</evidence>
<dbReference type="AlphaFoldDB" id="A0A947GEN5"/>
<evidence type="ECO:0000256" key="1">
    <source>
        <dbReference type="ARBA" id="ARBA00023002"/>
    </source>
</evidence>
<comment type="caution">
    <text evidence="4">The sequence shown here is derived from an EMBL/GenBank/DDBJ whole genome shotgun (WGS) entry which is preliminary data.</text>
</comment>
<dbReference type="InterPro" id="IPR036291">
    <property type="entry name" value="NAD(P)-bd_dom_sf"/>
</dbReference>
<dbReference type="EMBL" id="JAHHZF010000012">
    <property type="protein sequence ID" value="MBT9292172.1"/>
    <property type="molecule type" value="Genomic_DNA"/>
</dbReference>
<dbReference type="PRINTS" id="PR00084">
    <property type="entry name" value="MTLDHDRGNASE"/>
</dbReference>
<feature type="domain" description="Mannitol dehydrogenase N-terminal" evidence="2">
    <location>
        <begin position="28"/>
        <end position="272"/>
    </location>
</feature>
<reference evidence="4 5" key="1">
    <citation type="submission" date="2021-06" db="EMBL/GenBank/DDBJ databases">
        <authorList>
            <person name="Grouzdev D.S."/>
            <person name="Koziaeva V."/>
        </authorList>
    </citation>
    <scope>NUCLEOTIDE SEQUENCE [LARGE SCALE GENOMIC DNA]</scope>
    <source>
        <strain evidence="4 5">22</strain>
    </source>
</reference>
<proteinExistence type="predicted"/>
<dbReference type="PANTHER" id="PTHR43362:SF1">
    <property type="entry name" value="MANNITOL DEHYDROGENASE 2-RELATED"/>
    <property type="match status" value="1"/>
</dbReference>
<dbReference type="Pfam" id="PF08125">
    <property type="entry name" value="Mannitol_dh_C"/>
    <property type="match status" value="1"/>
</dbReference>
<dbReference type="Gene3D" id="3.40.50.720">
    <property type="entry name" value="NAD(P)-binding Rossmann-like Domain"/>
    <property type="match status" value="1"/>
</dbReference>
<dbReference type="InterPro" id="IPR013131">
    <property type="entry name" value="Mannitol_DH_N"/>
</dbReference>
<dbReference type="InterPro" id="IPR000669">
    <property type="entry name" value="Mannitol_DH"/>
</dbReference>
<dbReference type="PANTHER" id="PTHR43362">
    <property type="entry name" value="MANNITOL DEHYDROGENASE DSF1-RELATED"/>
    <property type="match status" value="1"/>
</dbReference>
<dbReference type="InterPro" id="IPR050988">
    <property type="entry name" value="Mannitol_DH/Oxidoreductase"/>
</dbReference>
<gene>
    <name evidence="4" type="ORF">KL771_22095</name>
</gene>
<dbReference type="InterPro" id="IPR008927">
    <property type="entry name" value="6-PGluconate_DH-like_C_sf"/>
</dbReference>
<feature type="domain" description="Mannitol dehydrogenase C-terminal" evidence="3">
    <location>
        <begin position="283"/>
        <end position="476"/>
    </location>
</feature>
<evidence type="ECO:0000313" key="4">
    <source>
        <dbReference type="EMBL" id="MBT9292172.1"/>
    </source>
</evidence>
<dbReference type="Pfam" id="PF01232">
    <property type="entry name" value="Mannitol_dh"/>
    <property type="match status" value="1"/>
</dbReference>
<keyword evidence="5" id="KW-1185">Reference proteome</keyword>
<accession>A0A947GEN5</accession>
<dbReference type="Proteomes" id="UP000766595">
    <property type="component" value="Unassembled WGS sequence"/>
</dbReference>
<protein>
    <submittedName>
        <fullName evidence="4">Mannitol dehydrogenase family protein</fullName>
    </submittedName>
</protein>
<name>A0A947GEN5_9HYPH</name>
<keyword evidence="1" id="KW-0560">Oxidoreductase</keyword>